<dbReference type="PROSITE" id="PS51257">
    <property type="entry name" value="PROKAR_LIPOPROTEIN"/>
    <property type="match status" value="1"/>
</dbReference>
<proteinExistence type="predicted"/>
<gene>
    <name evidence="2" type="ORF">N6H18_13470</name>
</gene>
<dbReference type="Gene3D" id="3.30.160.670">
    <property type="match status" value="1"/>
</dbReference>
<dbReference type="EMBL" id="CP106679">
    <property type="protein sequence ID" value="UXP31359.1"/>
    <property type="molecule type" value="Genomic_DNA"/>
</dbReference>
<dbReference type="InterPro" id="IPR025411">
    <property type="entry name" value="DUF4136"/>
</dbReference>
<reference evidence="2" key="1">
    <citation type="submission" date="2022-09" db="EMBL/GenBank/DDBJ databases">
        <title>Comparative genomics and taxonomic characterization of three novel marine species of genus Reichenbachiella exhibiting antioxidant and polysaccharide degradation activities.</title>
        <authorList>
            <person name="Muhammad N."/>
            <person name="Lee Y.-J."/>
            <person name="Ko J."/>
            <person name="Kim S.-G."/>
        </authorList>
    </citation>
    <scope>NUCLEOTIDE SEQUENCE</scope>
    <source>
        <strain evidence="2">BKB1-1</strain>
    </source>
</reference>
<keyword evidence="3" id="KW-1185">Reference proteome</keyword>
<dbReference type="Pfam" id="PF13590">
    <property type="entry name" value="DUF4136"/>
    <property type="match status" value="1"/>
</dbReference>
<organism evidence="2 3">
    <name type="scientific">Reichenbachiella agarivorans</name>
    <dbReference type="NCBI Taxonomy" id="2979464"/>
    <lineage>
        <taxon>Bacteria</taxon>
        <taxon>Pseudomonadati</taxon>
        <taxon>Bacteroidota</taxon>
        <taxon>Cytophagia</taxon>
        <taxon>Cytophagales</taxon>
        <taxon>Reichenbachiellaceae</taxon>
        <taxon>Reichenbachiella</taxon>
    </lineage>
</organism>
<name>A0ABY6CLG4_9BACT</name>
<evidence type="ECO:0000313" key="3">
    <source>
        <dbReference type="Proteomes" id="UP001065174"/>
    </source>
</evidence>
<evidence type="ECO:0000259" key="1">
    <source>
        <dbReference type="Pfam" id="PF13590"/>
    </source>
</evidence>
<dbReference type="Proteomes" id="UP001065174">
    <property type="component" value="Chromosome"/>
</dbReference>
<protein>
    <submittedName>
        <fullName evidence="2">DUF4136 domain-containing protein</fullName>
    </submittedName>
</protein>
<evidence type="ECO:0000313" key="2">
    <source>
        <dbReference type="EMBL" id="UXP31359.1"/>
    </source>
</evidence>
<accession>A0ABY6CLG4</accession>
<dbReference type="RefSeq" id="WP_262308798.1">
    <property type="nucleotide sequence ID" value="NZ_CP106679.1"/>
</dbReference>
<feature type="domain" description="DUF4136" evidence="1">
    <location>
        <begin position="32"/>
        <end position="197"/>
    </location>
</feature>
<sequence>MNKPYPLLLLILLLVSGCYPDEINSTEELDLVMTSYDETTIEAHNFKTYAMPDSVLHNDSNNDSEHKFDAAILNRIIKNMTSYGYTRINPHTTRPDVVILPEVITTENYQAGGCWDCWFWYDPWYPGWGWGYYPPSYVYSYSTGTILIAMVNQNDVDDQNEDSKAVWIGAVNGLLRNSLSQSRVEELIDQAFLQSPYLQTN</sequence>